<proteinExistence type="predicted"/>
<feature type="transmembrane region" description="Helical" evidence="1">
    <location>
        <begin position="30"/>
        <end position="56"/>
    </location>
</feature>
<keyword evidence="3" id="KW-1185">Reference proteome</keyword>
<keyword evidence="1" id="KW-0812">Transmembrane</keyword>
<evidence type="ECO:0000313" key="3">
    <source>
        <dbReference type="Proteomes" id="UP000094527"/>
    </source>
</evidence>
<sequence>MEIRTLCLCSSTLAIELITGEKCLYFYFQSFINMITLSLSLLPYLSHTYILFLYFVSTRFSLRLFRHELLRGKELSRSFLDQDQVCSVKNIRKNCLSLSVPFIFKKTKQKKISLSINIKLLSSSNQ</sequence>
<reference evidence="2 3" key="1">
    <citation type="journal article" date="2016" name="Genome Biol. Evol.">
        <title>Gene Family Evolution Reflects Adaptation to Soil Environmental Stressors in the Genome of the Collembolan Orchesella cincta.</title>
        <authorList>
            <person name="Faddeeva-Vakhrusheva A."/>
            <person name="Derks M.F."/>
            <person name="Anvar S.Y."/>
            <person name="Agamennone V."/>
            <person name="Suring W."/>
            <person name="Smit S."/>
            <person name="van Straalen N.M."/>
            <person name="Roelofs D."/>
        </authorList>
    </citation>
    <scope>NUCLEOTIDE SEQUENCE [LARGE SCALE GENOMIC DNA]</scope>
    <source>
        <tissue evidence="2">Mixed pool</tissue>
    </source>
</reference>
<evidence type="ECO:0000256" key="1">
    <source>
        <dbReference type="SAM" id="Phobius"/>
    </source>
</evidence>
<dbReference type="Proteomes" id="UP000094527">
    <property type="component" value="Unassembled WGS sequence"/>
</dbReference>
<comment type="caution">
    <text evidence="2">The sequence shown here is derived from an EMBL/GenBank/DDBJ whole genome shotgun (WGS) entry which is preliminary data.</text>
</comment>
<protein>
    <submittedName>
        <fullName evidence="2">Uncharacterized protein</fullName>
    </submittedName>
</protein>
<organism evidence="2 3">
    <name type="scientific">Orchesella cincta</name>
    <name type="common">Springtail</name>
    <name type="synonym">Podura cincta</name>
    <dbReference type="NCBI Taxonomy" id="48709"/>
    <lineage>
        <taxon>Eukaryota</taxon>
        <taxon>Metazoa</taxon>
        <taxon>Ecdysozoa</taxon>
        <taxon>Arthropoda</taxon>
        <taxon>Hexapoda</taxon>
        <taxon>Collembola</taxon>
        <taxon>Entomobryomorpha</taxon>
        <taxon>Entomobryoidea</taxon>
        <taxon>Orchesellidae</taxon>
        <taxon>Orchesellinae</taxon>
        <taxon>Orchesella</taxon>
    </lineage>
</organism>
<evidence type="ECO:0000313" key="2">
    <source>
        <dbReference type="EMBL" id="ODM94187.1"/>
    </source>
</evidence>
<keyword evidence="1" id="KW-1133">Transmembrane helix</keyword>
<gene>
    <name evidence="2" type="ORF">Ocin01_12495</name>
</gene>
<dbReference type="AlphaFoldDB" id="A0A1D2MME3"/>
<name>A0A1D2MME3_ORCCI</name>
<keyword evidence="1" id="KW-0472">Membrane</keyword>
<accession>A0A1D2MME3</accession>
<dbReference type="EMBL" id="LJIJ01000846">
    <property type="protein sequence ID" value="ODM94187.1"/>
    <property type="molecule type" value="Genomic_DNA"/>
</dbReference>